<dbReference type="InterPro" id="IPR013783">
    <property type="entry name" value="Ig-like_fold"/>
</dbReference>
<feature type="region of interest" description="Disordered" evidence="1">
    <location>
        <begin position="133"/>
        <end position="155"/>
    </location>
</feature>
<dbReference type="Pfam" id="PF14646">
    <property type="entry name" value="MYCBPAP"/>
    <property type="match status" value="1"/>
</dbReference>
<gene>
    <name evidence="2" type="ORF">BpHYR1_029689</name>
</gene>
<reference evidence="2 3" key="1">
    <citation type="journal article" date="2018" name="Sci. Rep.">
        <title>Genomic signatures of local adaptation to the degree of environmental predictability in rotifers.</title>
        <authorList>
            <person name="Franch-Gras L."/>
            <person name="Hahn C."/>
            <person name="Garcia-Roger E.M."/>
            <person name="Carmona M.J."/>
            <person name="Serra M."/>
            <person name="Gomez A."/>
        </authorList>
    </citation>
    <scope>NUCLEOTIDE SEQUENCE [LARGE SCALE GENOMIC DNA]</scope>
    <source>
        <strain evidence="2">HYR1</strain>
    </source>
</reference>
<name>A0A3M7T3E8_BRAPC</name>
<dbReference type="InterPro" id="IPR032707">
    <property type="entry name" value="MYCBPAP"/>
</dbReference>
<evidence type="ECO:0000256" key="1">
    <source>
        <dbReference type="SAM" id="MobiDB-lite"/>
    </source>
</evidence>
<dbReference type="Proteomes" id="UP000276133">
    <property type="component" value="Unassembled WGS sequence"/>
</dbReference>
<comment type="caution">
    <text evidence="2">The sequence shown here is derived from an EMBL/GenBank/DDBJ whole genome shotgun (WGS) entry which is preliminary data.</text>
</comment>
<accession>A0A3M7T3E8</accession>
<evidence type="ECO:0000313" key="3">
    <source>
        <dbReference type="Proteomes" id="UP000276133"/>
    </source>
</evidence>
<organism evidence="2 3">
    <name type="scientific">Brachionus plicatilis</name>
    <name type="common">Marine rotifer</name>
    <name type="synonym">Brachionus muelleri</name>
    <dbReference type="NCBI Taxonomy" id="10195"/>
    <lineage>
        <taxon>Eukaryota</taxon>
        <taxon>Metazoa</taxon>
        <taxon>Spiralia</taxon>
        <taxon>Gnathifera</taxon>
        <taxon>Rotifera</taxon>
        <taxon>Eurotatoria</taxon>
        <taxon>Monogononta</taxon>
        <taxon>Pseudotrocha</taxon>
        <taxon>Ploima</taxon>
        <taxon>Brachionidae</taxon>
        <taxon>Brachionus</taxon>
    </lineage>
</organism>
<dbReference type="AlphaFoldDB" id="A0A3M7T3E8"/>
<dbReference type="PANTHER" id="PTHR48421">
    <property type="entry name" value="MYCBP-ASSOCIATED PROTEIN"/>
    <property type="match status" value="1"/>
</dbReference>
<protein>
    <submittedName>
        <fullName evidence="2">MYCBP-associated-like isoform X4</fullName>
    </submittedName>
</protein>
<dbReference type="OrthoDB" id="10263316at2759"/>
<proteinExistence type="predicted"/>
<evidence type="ECO:0000313" key="2">
    <source>
        <dbReference type="EMBL" id="RNA42556.1"/>
    </source>
</evidence>
<dbReference type="STRING" id="10195.A0A3M7T3E8"/>
<feature type="compositionally biased region" description="Basic and acidic residues" evidence="1">
    <location>
        <begin position="140"/>
        <end position="155"/>
    </location>
</feature>
<dbReference type="Gene3D" id="2.60.40.10">
    <property type="entry name" value="Immunoglobulins"/>
    <property type="match status" value="1"/>
</dbReference>
<dbReference type="EMBL" id="REGN01000352">
    <property type="protein sequence ID" value="RNA42556.1"/>
    <property type="molecule type" value="Genomic_DNA"/>
</dbReference>
<sequence>MVNRSIDGLVMNQSDKAQQYNEIKTLIDRTLPLVEHGKGYRLGSEFWNQPFRIGNDETGLFTTLKKSEQGILPPIEHIAKPLTILKESDFRLSQPPVSHYPWHESKYLNQRLKQLDPLITELVPHRPQFSRLELVGKNPFKPDEPESEQSDKNDSKSDYIVIDDTWINKNIVNQENKENTNNPYFLSEEQEQEALADHPDVVQAPIFGPCIVFGGQTADWTGNDIENAGLIALESRLNFETKAGKRVLATFEILNIGTTSIYYDWRKLPDLNPFEMNNQKVQRFYFDTRSNVIMPGDSLKMHIVFKSNIGGIFTERWEFVTHPRLLSAASLVLTLRGVAVQEDKFKKNRILLEENYRKDLFILSRFREI</sequence>
<dbReference type="PANTHER" id="PTHR48421:SF1">
    <property type="entry name" value="MYCBP-ASSOCIATED PROTEIN"/>
    <property type="match status" value="1"/>
</dbReference>
<keyword evidence="3" id="KW-1185">Reference proteome</keyword>